<accession>A0A8H7VNU7</accession>
<dbReference type="PROSITE" id="PS50217">
    <property type="entry name" value="BZIP"/>
    <property type="match status" value="1"/>
</dbReference>
<reference evidence="4 5" key="1">
    <citation type="submission" date="2020-12" db="EMBL/GenBank/DDBJ databases">
        <title>Metabolic potential, ecology and presence of endohyphal bacteria is reflected in genomic diversity of Mucoromycotina.</title>
        <authorList>
            <person name="Muszewska A."/>
            <person name="Okrasinska A."/>
            <person name="Steczkiewicz K."/>
            <person name="Drgas O."/>
            <person name="Orlowska M."/>
            <person name="Perlinska-Lenart U."/>
            <person name="Aleksandrzak-Piekarczyk T."/>
            <person name="Szatraj K."/>
            <person name="Zielenkiewicz U."/>
            <person name="Pilsyk S."/>
            <person name="Malc E."/>
            <person name="Mieczkowski P."/>
            <person name="Kruszewska J.S."/>
            <person name="Biernat P."/>
            <person name="Pawlowska J."/>
        </authorList>
    </citation>
    <scope>NUCLEOTIDE SEQUENCE [LARGE SCALE GENOMIC DNA]</scope>
    <source>
        <strain evidence="4 5">CBS 142.35</strain>
    </source>
</reference>
<protein>
    <recommendedName>
        <fullName evidence="3">BZIP domain-containing protein</fullName>
    </recommendedName>
</protein>
<dbReference type="InterPro" id="IPR004827">
    <property type="entry name" value="bZIP"/>
</dbReference>
<dbReference type="Proteomes" id="UP000646827">
    <property type="component" value="Unassembled WGS sequence"/>
</dbReference>
<dbReference type="AlphaFoldDB" id="A0A8H7VNU7"/>
<evidence type="ECO:0000256" key="1">
    <source>
        <dbReference type="SAM" id="Coils"/>
    </source>
</evidence>
<dbReference type="PROSITE" id="PS00036">
    <property type="entry name" value="BZIP_BASIC"/>
    <property type="match status" value="1"/>
</dbReference>
<evidence type="ECO:0000256" key="2">
    <source>
        <dbReference type="SAM" id="MobiDB-lite"/>
    </source>
</evidence>
<evidence type="ECO:0000259" key="3">
    <source>
        <dbReference type="PROSITE" id="PS50217"/>
    </source>
</evidence>
<sequence length="234" mass="27003">MNSNHSYSAMSISAITTSPIFPPSPPPSVSPGSHQQYYHHRTKQDSTFHYTHQQEDLPQHPQLHQGQETESEQQQLGSPPTSPEDMSPPTSPQFSHELHGMAPLTLQERRLRNKAASAKYRQKKNQQQNDMRQMICRLSEHNAVLERQLQELRMENERLRASADRLRGKMVAKKILRQWIGRHQQHRKEPSSATSSSAFQTVSKNHQYHPYATTEEEDGLELDFDEDDDVCLED</sequence>
<dbReference type="EMBL" id="JAEPRB010000107">
    <property type="protein sequence ID" value="KAG2221514.1"/>
    <property type="molecule type" value="Genomic_DNA"/>
</dbReference>
<feature type="compositionally biased region" description="Polar residues" evidence="2">
    <location>
        <begin position="191"/>
        <end position="205"/>
    </location>
</feature>
<feature type="domain" description="BZIP" evidence="3">
    <location>
        <begin position="107"/>
        <end position="166"/>
    </location>
</feature>
<organism evidence="4 5">
    <name type="scientific">Circinella minor</name>
    <dbReference type="NCBI Taxonomy" id="1195481"/>
    <lineage>
        <taxon>Eukaryota</taxon>
        <taxon>Fungi</taxon>
        <taxon>Fungi incertae sedis</taxon>
        <taxon>Mucoromycota</taxon>
        <taxon>Mucoromycotina</taxon>
        <taxon>Mucoromycetes</taxon>
        <taxon>Mucorales</taxon>
        <taxon>Lichtheimiaceae</taxon>
        <taxon>Circinella</taxon>
    </lineage>
</organism>
<dbReference type="SUPFAM" id="SSF57959">
    <property type="entry name" value="Leucine zipper domain"/>
    <property type="match status" value="1"/>
</dbReference>
<evidence type="ECO:0000313" key="4">
    <source>
        <dbReference type="EMBL" id="KAG2221514.1"/>
    </source>
</evidence>
<dbReference type="GO" id="GO:0003700">
    <property type="term" value="F:DNA-binding transcription factor activity"/>
    <property type="evidence" value="ECO:0007669"/>
    <property type="project" value="InterPro"/>
</dbReference>
<proteinExistence type="predicted"/>
<dbReference type="Pfam" id="PF07716">
    <property type="entry name" value="bZIP_2"/>
    <property type="match status" value="1"/>
</dbReference>
<dbReference type="OrthoDB" id="1939598at2759"/>
<feature type="compositionally biased region" description="Polar residues" evidence="2">
    <location>
        <begin position="62"/>
        <end position="79"/>
    </location>
</feature>
<name>A0A8H7VNU7_9FUNG</name>
<feature type="compositionally biased region" description="Acidic residues" evidence="2">
    <location>
        <begin position="214"/>
        <end position="234"/>
    </location>
</feature>
<evidence type="ECO:0000313" key="5">
    <source>
        <dbReference type="Proteomes" id="UP000646827"/>
    </source>
</evidence>
<feature type="region of interest" description="Disordered" evidence="2">
    <location>
        <begin position="180"/>
        <end position="234"/>
    </location>
</feature>
<gene>
    <name evidence="4" type="ORF">INT45_008839</name>
</gene>
<comment type="caution">
    <text evidence="4">The sequence shown here is derived from an EMBL/GenBank/DDBJ whole genome shotgun (WGS) entry which is preliminary data.</text>
</comment>
<dbReference type="InterPro" id="IPR046347">
    <property type="entry name" value="bZIP_sf"/>
</dbReference>
<feature type="compositionally biased region" description="Pro residues" evidence="2">
    <location>
        <begin position="20"/>
        <end position="29"/>
    </location>
</feature>
<feature type="region of interest" description="Disordered" evidence="2">
    <location>
        <begin position="16"/>
        <end position="97"/>
    </location>
</feature>
<keyword evidence="1" id="KW-0175">Coiled coil</keyword>
<dbReference type="CDD" id="cd14705">
    <property type="entry name" value="bZIP_Zip1"/>
    <property type="match status" value="1"/>
</dbReference>
<keyword evidence="5" id="KW-1185">Reference proteome</keyword>
<dbReference type="Gene3D" id="1.20.5.170">
    <property type="match status" value="1"/>
</dbReference>
<feature type="coiled-coil region" evidence="1">
    <location>
        <begin position="138"/>
        <end position="169"/>
    </location>
</feature>